<accession>A0A5S4H4A6</accession>
<evidence type="ECO:0000259" key="12">
    <source>
        <dbReference type="Pfam" id="PF07730"/>
    </source>
</evidence>
<dbReference type="Gene3D" id="3.30.565.10">
    <property type="entry name" value="Histidine kinase-like ATPase, C-terminal domain"/>
    <property type="match status" value="1"/>
</dbReference>
<feature type="transmembrane region" description="Helical" evidence="10">
    <location>
        <begin position="127"/>
        <end position="146"/>
    </location>
</feature>
<dbReference type="AlphaFoldDB" id="A0A5S4H4A6"/>
<keyword evidence="10" id="KW-1133">Transmembrane helix</keyword>
<dbReference type="OrthoDB" id="227596at2"/>
<evidence type="ECO:0000256" key="5">
    <source>
        <dbReference type="ARBA" id="ARBA00022741"/>
    </source>
</evidence>
<feature type="transmembrane region" description="Helical" evidence="10">
    <location>
        <begin position="236"/>
        <end position="256"/>
    </location>
</feature>
<dbReference type="RefSeq" id="WP_138636538.1">
    <property type="nucleotide sequence ID" value="NZ_JASWDG010000171.1"/>
</dbReference>
<evidence type="ECO:0000256" key="4">
    <source>
        <dbReference type="ARBA" id="ARBA00022679"/>
    </source>
</evidence>
<dbReference type="Pfam" id="PF07730">
    <property type="entry name" value="HisKA_3"/>
    <property type="match status" value="1"/>
</dbReference>
<dbReference type="PANTHER" id="PTHR24421:SF10">
    <property type="entry name" value="NITRATE_NITRITE SENSOR PROTEIN NARQ"/>
    <property type="match status" value="1"/>
</dbReference>
<feature type="coiled-coil region" evidence="9">
    <location>
        <begin position="316"/>
        <end position="343"/>
    </location>
</feature>
<keyword evidence="9" id="KW-0175">Coiled coil</keyword>
<dbReference type="SUPFAM" id="SSF55874">
    <property type="entry name" value="ATPase domain of HSP90 chaperone/DNA topoisomerase II/histidine kinase"/>
    <property type="match status" value="1"/>
</dbReference>
<dbReference type="InterPro" id="IPR050482">
    <property type="entry name" value="Sensor_HK_TwoCompSys"/>
</dbReference>
<evidence type="ECO:0000256" key="8">
    <source>
        <dbReference type="ARBA" id="ARBA00023012"/>
    </source>
</evidence>
<evidence type="ECO:0000259" key="11">
    <source>
        <dbReference type="Pfam" id="PF02518"/>
    </source>
</evidence>
<feature type="domain" description="Signal transduction histidine kinase subgroup 3 dimerisation and phosphoacceptor" evidence="12">
    <location>
        <begin position="282"/>
        <end position="347"/>
    </location>
</feature>
<dbReference type="GO" id="GO:0005524">
    <property type="term" value="F:ATP binding"/>
    <property type="evidence" value="ECO:0007669"/>
    <property type="project" value="UniProtKB-KW"/>
</dbReference>
<keyword evidence="8" id="KW-0902">Two-component regulatory system</keyword>
<comment type="catalytic activity">
    <reaction evidence="1">
        <text>ATP + protein L-histidine = ADP + protein N-phospho-L-histidine.</text>
        <dbReference type="EC" id="2.7.13.3"/>
    </reaction>
</comment>
<feature type="transmembrane region" description="Helical" evidence="10">
    <location>
        <begin position="68"/>
        <end position="84"/>
    </location>
</feature>
<keyword evidence="10" id="KW-0472">Membrane</keyword>
<comment type="caution">
    <text evidence="13">The sequence shown here is derived from an EMBL/GenBank/DDBJ whole genome shotgun (WGS) entry which is preliminary data.</text>
</comment>
<dbReference type="InterPro" id="IPR036890">
    <property type="entry name" value="HATPase_C_sf"/>
</dbReference>
<feature type="domain" description="Histidine kinase/HSP90-like ATPase" evidence="11">
    <location>
        <begin position="387"/>
        <end position="463"/>
    </location>
</feature>
<dbReference type="GO" id="GO:0000155">
    <property type="term" value="F:phosphorelay sensor kinase activity"/>
    <property type="evidence" value="ECO:0007669"/>
    <property type="project" value="InterPro"/>
</dbReference>
<evidence type="ECO:0000256" key="2">
    <source>
        <dbReference type="ARBA" id="ARBA00012438"/>
    </source>
</evidence>
<dbReference type="Gene3D" id="1.20.5.1930">
    <property type="match status" value="1"/>
</dbReference>
<name>A0A5S4H4A6_9ACTN</name>
<evidence type="ECO:0000256" key="10">
    <source>
        <dbReference type="SAM" id="Phobius"/>
    </source>
</evidence>
<dbReference type="Pfam" id="PF02518">
    <property type="entry name" value="HATPase_c"/>
    <property type="match status" value="1"/>
</dbReference>
<organism evidence="13 14">
    <name type="scientific">Actinomadura geliboluensis</name>
    <dbReference type="NCBI Taxonomy" id="882440"/>
    <lineage>
        <taxon>Bacteria</taxon>
        <taxon>Bacillati</taxon>
        <taxon>Actinomycetota</taxon>
        <taxon>Actinomycetes</taxon>
        <taxon>Streptosporangiales</taxon>
        <taxon>Thermomonosporaceae</taxon>
        <taxon>Actinomadura</taxon>
    </lineage>
</organism>
<dbReference type="GO" id="GO:0046983">
    <property type="term" value="F:protein dimerization activity"/>
    <property type="evidence" value="ECO:0007669"/>
    <property type="project" value="InterPro"/>
</dbReference>
<dbReference type="CDD" id="cd16917">
    <property type="entry name" value="HATPase_UhpB-NarQ-NarX-like"/>
    <property type="match status" value="1"/>
</dbReference>
<keyword evidence="14" id="KW-1185">Reference proteome</keyword>
<dbReference type="Proteomes" id="UP000305238">
    <property type="component" value="Unassembled WGS sequence"/>
</dbReference>
<dbReference type="EC" id="2.7.13.3" evidence="2"/>
<reference evidence="13 14" key="1">
    <citation type="submission" date="2019-05" db="EMBL/GenBank/DDBJ databases">
        <title>Draft genome sequence of Actinomadura geliboluensis A8036.</title>
        <authorList>
            <person name="Saricaoglu S."/>
            <person name="Isik K."/>
        </authorList>
    </citation>
    <scope>NUCLEOTIDE SEQUENCE [LARGE SCALE GENOMIC DNA]</scope>
    <source>
        <strain evidence="13 14">A8036</strain>
    </source>
</reference>
<dbReference type="InterPro" id="IPR011712">
    <property type="entry name" value="Sig_transdc_His_kin_sub3_dim/P"/>
</dbReference>
<protein>
    <recommendedName>
        <fullName evidence="2">histidine kinase</fullName>
        <ecNumber evidence="2">2.7.13.3</ecNumber>
    </recommendedName>
</protein>
<keyword evidence="10" id="KW-0812">Transmembrane</keyword>
<feature type="transmembrane region" description="Helical" evidence="10">
    <location>
        <begin position="200"/>
        <end position="216"/>
    </location>
</feature>
<sequence>MRSTFPSAVRHWPLALITTTVAASTGATVLAVTRSGEGGVVFPAAVIMLTSAFFTSGMLLAHQRPSRGLGLLLIVAGLTWPLRLLDPAGQGAAHELTLLGRALPAPLAVGVLLAFPEFRLADRLERATVALTLLLPLTLYADYHAMDRSRFEPCLSCVSMGWRAEGPVAVLAHAHVVAVAVLVVLVLVRRWSRSCWRRELYPAWTLGILIGLHLAIEPLLPYLLPFSVTGRLRLPLNAAAVALQVLLAITVAGGLLRMWLARNATKLDTLRRAAEAQVDQVRRRLQRDLHDGAQFRMLNAMLAVQIARDHLPAGGAGEARAQLDSAAAELQRALEELRRLSRGRRPALLQRGLDGALRELAEAAPLPVTLTGQAPAGLDVELSATAYFLVAEGLTNAVRHARARAVTVSLRQRGGTLRVSVEDDGIGQAAPDGRGLSGLAERVSAIGGTFDVVSTAGQGTSIIGEFSCASSSPTTRS</sequence>
<keyword evidence="3" id="KW-0597">Phosphoprotein</keyword>
<dbReference type="PANTHER" id="PTHR24421">
    <property type="entry name" value="NITRATE/NITRITE SENSOR PROTEIN NARX-RELATED"/>
    <property type="match status" value="1"/>
</dbReference>
<evidence type="ECO:0000313" key="14">
    <source>
        <dbReference type="Proteomes" id="UP000305238"/>
    </source>
</evidence>
<evidence type="ECO:0000313" key="13">
    <source>
        <dbReference type="EMBL" id="TMR40073.1"/>
    </source>
</evidence>
<gene>
    <name evidence="13" type="ORF">ETD96_12750</name>
</gene>
<evidence type="ECO:0000256" key="6">
    <source>
        <dbReference type="ARBA" id="ARBA00022777"/>
    </source>
</evidence>
<keyword evidence="4" id="KW-0808">Transferase</keyword>
<keyword evidence="7" id="KW-0067">ATP-binding</keyword>
<evidence type="ECO:0000256" key="7">
    <source>
        <dbReference type="ARBA" id="ARBA00022840"/>
    </source>
</evidence>
<evidence type="ECO:0000256" key="9">
    <source>
        <dbReference type="SAM" id="Coils"/>
    </source>
</evidence>
<keyword evidence="5" id="KW-0547">Nucleotide-binding</keyword>
<evidence type="ECO:0000256" key="1">
    <source>
        <dbReference type="ARBA" id="ARBA00000085"/>
    </source>
</evidence>
<dbReference type="GO" id="GO:0016020">
    <property type="term" value="C:membrane"/>
    <property type="evidence" value="ECO:0007669"/>
    <property type="project" value="InterPro"/>
</dbReference>
<feature type="transmembrane region" description="Helical" evidence="10">
    <location>
        <begin position="41"/>
        <end position="61"/>
    </location>
</feature>
<feature type="transmembrane region" description="Helical" evidence="10">
    <location>
        <begin position="96"/>
        <end position="115"/>
    </location>
</feature>
<proteinExistence type="predicted"/>
<feature type="transmembrane region" description="Helical" evidence="10">
    <location>
        <begin position="166"/>
        <end position="188"/>
    </location>
</feature>
<evidence type="ECO:0000256" key="3">
    <source>
        <dbReference type="ARBA" id="ARBA00022553"/>
    </source>
</evidence>
<dbReference type="InterPro" id="IPR003594">
    <property type="entry name" value="HATPase_dom"/>
</dbReference>
<keyword evidence="6" id="KW-0418">Kinase</keyword>
<dbReference type="EMBL" id="VCKZ01000071">
    <property type="protein sequence ID" value="TMR40073.1"/>
    <property type="molecule type" value="Genomic_DNA"/>
</dbReference>